<evidence type="ECO:0000256" key="2">
    <source>
        <dbReference type="ARBA" id="ARBA00006787"/>
    </source>
</evidence>
<organism evidence="6 7">
    <name type="scientific">Hibiscus sabdariffa</name>
    <name type="common">roselle</name>
    <dbReference type="NCBI Taxonomy" id="183260"/>
    <lineage>
        <taxon>Eukaryota</taxon>
        <taxon>Viridiplantae</taxon>
        <taxon>Streptophyta</taxon>
        <taxon>Embryophyta</taxon>
        <taxon>Tracheophyta</taxon>
        <taxon>Spermatophyta</taxon>
        <taxon>Magnoliopsida</taxon>
        <taxon>eudicotyledons</taxon>
        <taxon>Gunneridae</taxon>
        <taxon>Pentapetalae</taxon>
        <taxon>rosids</taxon>
        <taxon>malvids</taxon>
        <taxon>Malvales</taxon>
        <taxon>Malvaceae</taxon>
        <taxon>Malvoideae</taxon>
        <taxon>Hibiscus</taxon>
    </lineage>
</organism>
<evidence type="ECO:0000313" key="6">
    <source>
        <dbReference type="EMBL" id="KAK8537822.1"/>
    </source>
</evidence>
<evidence type="ECO:0008006" key="8">
    <source>
        <dbReference type="Google" id="ProtNLM"/>
    </source>
</evidence>
<keyword evidence="7" id="KW-1185">Reference proteome</keyword>
<dbReference type="Proteomes" id="UP001472677">
    <property type="component" value="Unassembled WGS sequence"/>
</dbReference>
<reference evidence="6 7" key="1">
    <citation type="journal article" date="2024" name="G3 (Bethesda)">
        <title>Genome assembly of Hibiscus sabdariffa L. provides insights into metabolisms of medicinal natural products.</title>
        <authorList>
            <person name="Kim T."/>
        </authorList>
    </citation>
    <scope>NUCLEOTIDE SEQUENCE [LARGE SCALE GENOMIC DNA]</scope>
    <source>
        <strain evidence="6">TK-2024</strain>
        <tissue evidence="6">Old leaves</tissue>
    </source>
</reference>
<evidence type="ECO:0000256" key="4">
    <source>
        <dbReference type="ARBA" id="ARBA00022964"/>
    </source>
</evidence>
<dbReference type="PANTHER" id="PTHR10543:SF46">
    <property type="entry name" value="CAROTENOID CLEAVAGE DIOXYGENASE 4, CHLOROPLASTIC-RELATED"/>
    <property type="match status" value="1"/>
</dbReference>
<comment type="caution">
    <text evidence="6">The sequence shown here is derived from an EMBL/GenBank/DDBJ whole genome shotgun (WGS) entry which is preliminary data.</text>
</comment>
<dbReference type="InterPro" id="IPR004294">
    <property type="entry name" value="Carotenoid_Oase"/>
</dbReference>
<name>A0ABR2DG05_9ROSI</name>
<keyword evidence="4" id="KW-0223">Dioxygenase</keyword>
<protein>
    <recommendedName>
        <fullName evidence="8">9-cis-epoxycarotenoid dioxygenase</fullName>
    </recommendedName>
</protein>
<dbReference type="PANTHER" id="PTHR10543">
    <property type="entry name" value="BETA-CAROTENE DIOXYGENASE"/>
    <property type="match status" value="1"/>
</dbReference>
<comment type="cofactor">
    <cofactor evidence="1">
        <name>Fe(2+)</name>
        <dbReference type="ChEBI" id="CHEBI:29033"/>
    </cofactor>
</comment>
<evidence type="ECO:0000313" key="7">
    <source>
        <dbReference type="Proteomes" id="UP001472677"/>
    </source>
</evidence>
<evidence type="ECO:0000256" key="3">
    <source>
        <dbReference type="ARBA" id="ARBA00022723"/>
    </source>
</evidence>
<keyword evidence="5" id="KW-0408">Iron</keyword>
<dbReference type="Pfam" id="PF03055">
    <property type="entry name" value="RPE65"/>
    <property type="match status" value="2"/>
</dbReference>
<evidence type="ECO:0000256" key="5">
    <source>
        <dbReference type="ARBA" id="ARBA00023004"/>
    </source>
</evidence>
<proteinExistence type="inferred from homology"/>
<keyword evidence="4" id="KW-0560">Oxidoreductase</keyword>
<comment type="similarity">
    <text evidence="2">Belongs to the carotenoid oxygenase family.</text>
</comment>
<evidence type="ECO:0000256" key="1">
    <source>
        <dbReference type="ARBA" id="ARBA00001954"/>
    </source>
</evidence>
<gene>
    <name evidence="6" type="ORF">V6N12_043968</name>
</gene>
<keyword evidence="3" id="KW-0479">Metal-binding</keyword>
<dbReference type="EMBL" id="JBBPBM010000028">
    <property type="protein sequence ID" value="KAK8537822.1"/>
    <property type="molecule type" value="Genomic_DNA"/>
</dbReference>
<sequence length="341" mass="38212">MGHYDPAKGTGHANTSLALFGNRLYALGESDLPYAVRLMPDGDIETLGRHDFDGTLLANMTAHPKVDPESGEAFAFRYGPVRPFLTYFYFDANGNKHPDVHMMSLPHPSFVHDFAITKNYALFADIQMRMKKPVDMIVQGGPPMVSDPAKVARVGVIPRHAKNESEMRWFNVSGFNPMHFVNAWEEDNGNAIVIVAPNVITIQHALERFDLAHSMMEKVRIDLKTGLVRILRCLRATAKDVGSSEARLVQRRVPGMYGGKQDVRARMLWRGAIFVSKEAEKSEDDGYLLSYVHNENTGESRLLVMDAKSAELDIVATVKLPQRVPYGFHGLFVKETELNKL</sequence>
<accession>A0ABR2DG05</accession>